<dbReference type="InterPro" id="IPR002938">
    <property type="entry name" value="FAD-bd"/>
</dbReference>
<keyword evidence="7" id="KW-1185">Reference proteome</keyword>
<dbReference type="Gene3D" id="3.40.30.120">
    <property type="match status" value="1"/>
</dbReference>
<dbReference type="PRINTS" id="PR00420">
    <property type="entry name" value="RNGMNOXGNASE"/>
</dbReference>
<accession>A0A6M1KWK6</accession>
<evidence type="ECO:0000313" key="7">
    <source>
        <dbReference type="Proteomes" id="UP000478148"/>
    </source>
</evidence>
<keyword evidence="3" id="KW-0274">FAD</keyword>
<dbReference type="InterPro" id="IPR050641">
    <property type="entry name" value="RIFMO-like"/>
</dbReference>
<comment type="cofactor">
    <cofactor evidence="1">
        <name>FAD</name>
        <dbReference type="ChEBI" id="CHEBI:57692"/>
    </cofactor>
</comment>
<dbReference type="PANTHER" id="PTHR43004">
    <property type="entry name" value="TRK SYSTEM POTASSIUM UPTAKE PROTEIN"/>
    <property type="match status" value="1"/>
</dbReference>
<protein>
    <submittedName>
        <fullName evidence="6">2-polyprenyl-6-methoxyphenol hydroxylase</fullName>
    </submittedName>
</protein>
<name>A0A6M1KWK6_9ACTN</name>
<dbReference type="AlphaFoldDB" id="A0A6M1KWK6"/>
<evidence type="ECO:0000259" key="5">
    <source>
        <dbReference type="Pfam" id="PF01494"/>
    </source>
</evidence>
<dbReference type="SUPFAM" id="SSF51905">
    <property type="entry name" value="FAD/NAD(P)-binding domain"/>
    <property type="match status" value="1"/>
</dbReference>
<dbReference type="PANTHER" id="PTHR43004:SF19">
    <property type="entry name" value="BINDING MONOOXYGENASE, PUTATIVE (JCVI)-RELATED"/>
    <property type="match status" value="1"/>
</dbReference>
<evidence type="ECO:0000313" key="6">
    <source>
        <dbReference type="EMBL" id="NGM13565.1"/>
    </source>
</evidence>
<dbReference type="Pfam" id="PF21274">
    <property type="entry name" value="Rng_hyd_C"/>
    <property type="match status" value="1"/>
</dbReference>
<dbReference type="GO" id="GO:0071949">
    <property type="term" value="F:FAD binding"/>
    <property type="evidence" value="ECO:0007669"/>
    <property type="project" value="InterPro"/>
</dbReference>
<feature type="domain" description="FAD-binding" evidence="5">
    <location>
        <begin position="2"/>
        <end position="349"/>
    </location>
</feature>
<dbReference type="RefSeq" id="WP_164447512.1">
    <property type="nucleotide sequence ID" value="NZ_SAIY01000004.1"/>
</dbReference>
<evidence type="ECO:0000256" key="4">
    <source>
        <dbReference type="SAM" id="MobiDB-lite"/>
    </source>
</evidence>
<dbReference type="InterPro" id="IPR036188">
    <property type="entry name" value="FAD/NAD-bd_sf"/>
</dbReference>
<dbReference type="Pfam" id="PF01494">
    <property type="entry name" value="FAD_binding_3"/>
    <property type="match status" value="1"/>
</dbReference>
<organism evidence="6 7">
    <name type="scientific">Verrucosispora sioxanthis</name>
    <dbReference type="NCBI Taxonomy" id="2499994"/>
    <lineage>
        <taxon>Bacteria</taxon>
        <taxon>Bacillati</taxon>
        <taxon>Actinomycetota</taxon>
        <taxon>Actinomycetes</taxon>
        <taxon>Micromonosporales</taxon>
        <taxon>Micromonosporaceae</taxon>
        <taxon>Micromonospora</taxon>
    </lineage>
</organism>
<sequence length="530" mass="57125">MIPVLIVGGGPVGLGLAIRLAQLGVPSTLVEQHPDTATFPKGRALSVRSMEIYRSWGLESEITAAGLPRDHLAFYTGRTLVDPDGTRIVTSPAARPSMASPTYTLLCSQDRLEPLLRSHAERLNPGRIHFGTRLTALHVDAEHASAELVTGNRRHLLAARWVVAADGARSSVREQLGIAMTGPTEVSHNLNILFDADLGAHVADRLSAVYTISRPDLHGTFLAVDNERRWLFNMVADRDGPGPDRIDDSRCVAMIRSASGLPGLPVRLVARQVWHAAAQVADRFRVGVVLLAGDAAHVTTPYGGFGLNCGIGDTDNLAWKLAAVHHGWAAPALLDTYHDERRPVALATAHESHLRLTDALAAHRAGAPPRARPSDGLVLGYHYASAAVVPDGTPVPPGDPVTDHQPTGRPGHRLPHAWLDDDPSRSTLDLLADDGFTLLVADDTAAAFQPMLEKARQHHIPVATRPLTRLLSRECLRQYLDICGVPPGGGLLVRPDGHVAWRQGDADVPPRNLIADLVRPASNNHTHRRN</sequence>
<proteinExistence type="predicted"/>
<evidence type="ECO:0000256" key="1">
    <source>
        <dbReference type="ARBA" id="ARBA00001974"/>
    </source>
</evidence>
<comment type="caution">
    <text evidence="6">The sequence shown here is derived from an EMBL/GenBank/DDBJ whole genome shotgun (WGS) entry which is preliminary data.</text>
</comment>
<reference evidence="6 7" key="1">
    <citation type="submission" date="2020-02" db="EMBL/GenBank/DDBJ databases">
        <title>Draft Genome Sequence of Verrucosispora sp. Strain CWR15, Isolated from Gulf of Mexico Sponge.</title>
        <authorList>
            <person name="Kennedy S.J."/>
            <person name="Cella E."/>
            <person name="Azarian T."/>
            <person name="Baker B.J."/>
            <person name="Shaw L.N."/>
        </authorList>
    </citation>
    <scope>NUCLEOTIDE SEQUENCE [LARGE SCALE GENOMIC DNA]</scope>
    <source>
        <strain evidence="6 7">CWR15</strain>
    </source>
</reference>
<dbReference type="GO" id="GO:0016709">
    <property type="term" value="F:oxidoreductase activity, acting on paired donors, with incorporation or reduction of molecular oxygen, NAD(P)H as one donor, and incorporation of one atom of oxygen"/>
    <property type="evidence" value="ECO:0007669"/>
    <property type="project" value="UniProtKB-ARBA"/>
</dbReference>
<dbReference type="Gene3D" id="3.50.50.60">
    <property type="entry name" value="FAD/NAD(P)-binding domain"/>
    <property type="match status" value="1"/>
</dbReference>
<evidence type="ECO:0000256" key="3">
    <source>
        <dbReference type="ARBA" id="ARBA00022827"/>
    </source>
</evidence>
<evidence type="ECO:0000256" key="2">
    <source>
        <dbReference type="ARBA" id="ARBA00022630"/>
    </source>
</evidence>
<keyword evidence="2" id="KW-0285">Flavoprotein</keyword>
<gene>
    <name evidence="6" type="ORF">ENC19_13285</name>
</gene>
<feature type="region of interest" description="Disordered" evidence="4">
    <location>
        <begin position="390"/>
        <end position="415"/>
    </location>
</feature>
<dbReference type="EMBL" id="SAIY01000004">
    <property type="protein sequence ID" value="NGM13565.1"/>
    <property type="molecule type" value="Genomic_DNA"/>
</dbReference>
<dbReference type="Gene3D" id="3.30.9.10">
    <property type="entry name" value="D-Amino Acid Oxidase, subunit A, domain 2"/>
    <property type="match status" value="1"/>
</dbReference>
<dbReference type="Proteomes" id="UP000478148">
    <property type="component" value="Unassembled WGS sequence"/>
</dbReference>